<reference evidence="8" key="3">
    <citation type="submission" date="2023-05" db="EMBL/GenBank/DDBJ databases">
        <authorList>
            <person name="Smith C.H."/>
        </authorList>
    </citation>
    <scope>NUCLEOTIDE SEQUENCE</scope>
    <source>
        <strain evidence="8">CHS0354</strain>
        <tissue evidence="8">Mantle</tissue>
    </source>
</reference>
<dbReference type="Gene3D" id="2.170.140.10">
    <property type="entry name" value="Chitin binding domain"/>
    <property type="match status" value="2"/>
</dbReference>
<dbReference type="GO" id="GO:0008061">
    <property type="term" value="F:chitin binding"/>
    <property type="evidence" value="ECO:0007669"/>
    <property type="project" value="InterPro"/>
</dbReference>
<evidence type="ECO:0000313" key="8">
    <source>
        <dbReference type="EMBL" id="KAK3601710.1"/>
    </source>
</evidence>
<feature type="chain" id="PRO_5042058606" description="Chitin-binding type-2 domain-containing protein" evidence="6">
    <location>
        <begin position="25"/>
        <end position="370"/>
    </location>
</feature>
<dbReference type="AlphaFoldDB" id="A0AAE0W659"/>
<sequence length="370" mass="40555">MNRPTWNIVLFIAVCTVFVRTAHSQTCFYTGTCYQQERYTESCGWWWSAGTCSRYRTVAMSCNISATCNYSLSSCGSCSVTCGNGTQSCTFQCRTTYCSLPNRVQNQSCNTQICPTDGGWSAWNGWISNGTCNVTCGGGMQTQTRNRSCTNPIPQNGGRQCNGSLMEAQMIQCNTQACPIDGDWSAWNGWISNGICSVTCGRGMQIQTRNRFCTNPIPQNGGRQCNGSSMEAQMIQCNTQACPIECINGDKKENSDDCGKYLICASDTWQEMRCNSSTVFNPVSKSCDWPENVPKCSNASNAGATEASVTQGSECNSVDCVCEKIFEGFIEHPTDCTKFIHCVSNNPIIFACPYGTYWDQSQLTCGHGMC</sequence>
<dbReference type="FunFam" id="2.20.100.10:FF:000001">
    <property type="entry name" value="semaphorin-5A isoform X1"/>
    <property type="match status" value="2"/>
</dbReference>
<reference evidence="8" key="1">
    <citation type="journal article" date="2021" name="Genome Biol. Evol.">
        <title>A High-Quality Reference Genome for a Parasitic Bivalve with Doubly Uniparental Inheritance (Bivalvia: Unionida).</title>
        <authorList>
            <person name="Smith C.H."/>
        </authorList>
    </citation>
    <scope>NUCLEOTIDE SEQUENCE</scope>
    <source>
        <strain evidence="8">CHS0354</strain>
    </source>
</reference>
<dbReference type="SUPFAM" id="SSF82895">
    <property type="entry name" value="TSP-1 type 1 repeat"/>
    <property type="match status" value="2"/>
</dbReference>
<dbReference type="InterPro" id="IPR002557">
    <property type="entry name" value="Chitin-bd_dom"/>
</dbReference>
<comment type="subcellular location">
    <subcellularLocation>
        <location evidence="1">Secreted</location>
    </subcellularLocation>
</comment>
<dbReference type="SMART" id="SM00209">
    <property type="entry name" value="TSP1"/>
    <property type="match status" value="3"/>
</dbReference>
<keyword evidence="4" id="KW-0677">Repeat</keyword>
<dbReference type="PROSITE" id="PS50092">
    <property type="entry name" value="TSP1"/>
    <property type="match status" value="3"/>
</dbReference>
<evidence type="ECO:0000313" key="9">
    <source>
        <dbReference type="Proteomes" id="UP001195483"/>
    </source>
</evidence>
<dbReference type="InterPro" id="IPR036508">
    <property type="entry name" value="Chitin-bd_dom_sf"/>
</dbReference>
<accession>A0AAE0W659</accession>
<comment type="caution">
    <text evidence="8">The sequence shown here is derived from an EMBL/GenBank/DDBJ whole genome shotgun (WGS) entry which is preliminary data.</text>
</comment>
<name>A0AAE0W659_9BIVA</name>
<evidence type="ECO:0000256" key="4">
    <source>
        <dbReference type="ARBA" id="ARBA00022737"/>
    </source>
</evidence>
<evidence type="ECO:0000256" key="1">
    <source>
        <dbReference type="ARBA" id="ARBA00004613"/>
    </source>
</evidence>
<reference evidence="8" key="2">
    <citation type="journal article" date="2021" name="Genome Biol. Evol.">
        <title>Developing a high-quality reference genome for a parasitic bivalve with doubly uniparental inheritance (Bivalvia: Unionida).</title>
        <authorList>
            <person name="Smith C.H."/>
        </authorList>
    </citation>
    <scope>NUCLEOTIDE SEQUENCE</scope>
    <source>
        <strain evidence="8">CHS0354</strain>
        <tissue evidence="8">Mantle</tissue>
    </source>
</reference>
<dbReference type="SMART" id="SM00494">
    <property type="entry name" value="ChtBD2"/>
    <property type="match status" value="2"/>
</dbReference>
<dbReference type="InterPro" id="IPR036383">
    <property type="entry name" value="TSP1_rpt_sf"/>
</dbReference>
<evidence type="ECO:0000259" key="7">
    <source>
        <dbReference type="PROSITE" id="PS50940"/>
    </source>
</evidence>
<dbReference type="Proteomes" id="UP001195483">
    <property type="component" value="Unassembled WGS sequence"/>
</dbReference>
<feature type="signal peptide" evidence="6">
    <location>
        <begin position="1"/>
        <end position="24"/>
    </location>
</feature>
<organism evidence="8 9">
    <name type="scientific">Potamilus streckersoni</name>
    <dbReference type="NCBI Taxonomy" id="2493646"/>
    <lineage>
        <taxon>Eukaryota</taxon>
        <taxon>Metazoa</taxon>
        <taxon>Spiralia</taxon>
        <taxon>Lophotrochozoa</taxon>
        <taxon>Mollusca</taxon>
        <taxon>Bivalvia</taxon>
        <taxon>Autobranchia</taxon>
        <taxon>Heteroconchia</taxon>
        <taxon>Palaeoheterodonta</taxon>
        <taxon>Unionida</taxon>
        <taxon>Unionoidea</taxon>
        <taxon>Unionidae</taxon>
        <taxon>Ambleminae</taxon>
        <taxon>Lampsilini</taxon>
        <taxon>Potamilus</taxon>
    </lineage>
</organism>
<dbReference type="PROSITE" id="PS50940">
    <property type="entry name" value="CHIT_BIND_II"/>
    <property type="match status" value="2"/>
</dbReference>
<gene>
    <name evidence="8" type="ORF">CHS0354_016069</name>
</gene>
<proteinExistence type="predicted"/>
<protein>
    <recommendedName>
        <fullName evidence="7">Chitin-binding type-2 domain-containing protein</fullName>
    </recommendedName>
</protein>
<feature type="domain" description="Chitin-binding type-2" evidence="7">
    <location>
        <begin position="319"/>
        <end position="365"/>
    </location>
</feature>
<evidence type="ECO:0000256" key="5">
    <source>
        <dbReference type="ARBA" id="ARBA00023157"/>
    </source>
</evidence>
<dbReference type="Pfam" id="PF01607">
    <property type="entry name" value="CBM_14"/>
    <property type="match status" value="2"/>
</dbReference>
<evidence type="ECO:0000256" key="3">
    <source>
        <dbReference type="ARBA" id="ARBA00022729"/>
    </source>
</evidence>
<dbReference type="Gene3D" id="2.20.100.10">
    <property type="entry name" value="Thrombospondin type-1 (TSP1) repeat"/>
    <property type="match status" value="2"/>
</dbReference>
<dbReference type="SUPFAM" id="SSF57625">
    <property type="entry name" value="Invertebrate chitin-binding proteins"/>
    <property type="match status" value="2"/>
</dbReference>
<keyword evidence="9" id="KW-1185">Reference proteome</keyword>
<evidence type="ECO:0000256" key="2">
    <source>
        <dbReference type="ARBA" id="ARBA00022525"/>
    </source>
</evidence>
<dbReference type="PANTHER" id="PTHR22906:SF43">
    <property type="entry name" value="PROPERDIN"/>
    <property type="match status" value="1"/>
</dbReference>
<dbReference type="Pfam" id="PF00090">
    <property type="entry name" value="TSP_1"/>
    <property type="match status" value="2"/>
</dbReference>
<keyword evidence="2" id="KW-0964">Secreted</keyword>
<dbReference type="InterPro" id="IPR052065">
    <property type="entry name" value="Compl_asym_regulator"/>
</dbReference>
<dbReference type="GO" id="GO:0005576">
    <property type="term" value="C:extracellular region"/>
    <property type="evidence" value="ECO:0007669"/>
    <property type="project" value="InterPro"/>
</dbReference>
<dbReference type="InterPro" id="IPR000884">
    <property type="entry name" value="TSP1_rpt"/>
</dbReference>
<feature type="domain" description="Chitin-binding type-2" evidence="7">
    <location>
        <begin position="243"/>
        <end position="298"/>
    </location>
</feature>
<evidence type="ECO:0000256" key="6">
    <source>
        <dbReference type="SAM" id="SignalP"/>
    </source>
</evidence>
<keyword evidence="3 6" id="KW-0732">Signal</keyword>
<dbReference type="EMBL" id="JAEAOA010001004">
    <property type="protein sequence ID" value="KAK3601710.1"/>
    <property type="molecule type" value="Genomic_DNA"/>
</dbReference>
<dbReference type="PANTHER" id="PTHR22906">
    <property type="entry name" value="PROPERDIN"/>
    <property type="match status" value="1"/>
</dbReference>
<keyword evidence="5" id="KW-1015">Disulfide bond</keyword>